<name>A0ABQ9DGN6_9PASS</name>
<proteinExistence type="predicted"/>
<comment type="caution">
    <text evidence="2">The sequence shown here is derived from an EMBL/GenBank/DDBJ whole genome shotgun (WGS) entry which is preliminary data.</text>
</comment>
<accession>A0ABQ9DGN6</accession>
<organism evidence="2 3">
    <name type="scientific">Willisornis vidua</name>
    <name type="common">Xingu scale-backed antbird</name>
    <dbReference type="NCBI Taxonomy" id="1566151"/>
    <lineage>
        <taxon>Eukaryota</taxon>
        <taxon>Metazoa</taxon>
        <taxon>Chordata</taxon>
        <taxon>Craniata</taxon>
        <taxon>Vertebrata</taxon>
        <taxon>Euteleostomi</taxon>
        <taxon>Archelosauria</taxon>
        <taxon>Archosauria</taxon>
        <taxon>Dinosauria</taxon>
        <taxon>Saurischia</taxon>
        <taxon>Theropoda</taxon>
        <taxon>Coelurosauria</taxon>
        <taxon>Aves</taxon>
        <taxon>Neognathae</taxon>
        <taxon>Neoaves</taxon>
        <taxon>Telluraves</taxon>
        <taxon>Australaves</taxon>
        <taxon>Passeriformes</taxon>
        <taxon>Thamnophilidae</taxon>
        <taxon>Willisornis</taxon>
    </lineage>
</organism>
<gene>
    <name evidence="2" type="ORF">WISP_55803</name>
</gene>
<feature type="region of interest" description="Disordered" evidence="1">
    <location>
        <begin position="79"/>
        <end position="101"/>
    </location>
</feature>
<evidence type="ECO:0000313" key="2">
    <source>
        <dbReference type="EMBL" id="KAJ7419079.1"/>
    </source>
</evidence>
<evidence type="ECO:0000313" key="3">
    <source>
        <dbReference type="Proteomes" id="UP001145742"/>
    </source>
</evidence>
<protein>
    <submittedName>
        <fullName evidence="2">Uncharacterized protein</fullName>
    </submittedName>
</protein>
<dbReference type="Proteomes" id="UP001145742">
    <property type="component" value="Unassembled WGS sequence"/>
</dbReference>
<evidence type="ECO:0000256" key="1">
    <source>
        <dbReference type="SAM" id="MobiDB-lite"/>
    </source>
</evidence>
<dbReference type="EMBL" id="WHWB01033557">
    <property type="protein sequence ID" value="KAJ7419079.1"/>
    <property type="molecule type" value="Genomic_DNA"/>
</dbReference>
<keyword evidence="3" id="KW-1185">Reference proteome</keyword>
<reference evidence="2" key="1">
    <citation type="submission" date="2019-10" db="EMBL/GenBank/DDBJ databases">
        <authorList>
            <person name="Soares A.E.R."/>
            <person name="Aleixo A."/>
            <person name="Schneider P."/>
            <person name="Miyaki C.Y."/>
            <person name="Schneider M.P."/>
            <person name="Mello C."/>
            <person name="Vasconcelos A.T.R."/>
        </authorList>
    </citation>
    <scope>NUCLEOTIDE SEQUENCE</scope>
    <source>
        <tissue evidence="2">Muscle</tissue>
    </source>
</reference>
<sequence>MIPSQVLLAHTISVYKPGFLATWALLAHVQMAVNQPDSQVLFPLATFQLLSPKPIALHGIVGAHMQDLALGLVEPHTACPDPSAEPSCPPGDRSTLVPSLV</sequence>